<sequence>MKKLILFLYAFSALPIVLSAQTKNGKATIIIQNTSTIKRTGAVTAISWKSILSKFPGIDTGNFKVLNSGNKEVPFQLEYKGQTSPQQLLVQLDVQPNASVKLSVVPGKAASTVQKTFGRYVPERKDDFAWENDKVAFRMYGKALENTPKEMAYGTDVWGKRTTRMILNERYKRGEYHVDHGDGNDYYHVGLTLGAGDIAPYVKDKIYYPLNYRNWKILDQGPLRFTFQLIYDNWDVDGRSVKVTKTISLDAGSHLNRIEAGYEYQGEEPLPVVLGIIKRATPGKMLLDEQQGIMGYWEPQHGADGTTGVATILADPKLKMKVSNEQLLTQTNANNGSPVVYYNGAAWDKAMEITSAKAWFDYLNNFKNTLEQPLKVTVQ</sequence>
<evidence type="ECO:0000313" key="3">
    <source>
        <dbReference type="Proteomes" id="UP000094313"/>
    </source>
</evidence>
<keyword evidence="1" id="KW-0732">Signal</keyword>
<protein>
    <submittedName>
        <fullName evidence="2">DUF4861 domain-containing protein</fullName>
    </submittedName>
</protein>
<dbReference type="GO" id="GO:0030246">
    <property type="term" value="F:carbohydrate binding"/>
    <property type="evidence" value="ECO:0007669"/>
    <property type="project" value="InterPro"/>
</dbReference>
<name>A0A1D7QJG4_9SPHI</name>
<dbReference type="GO" id="GO:0005975">
    <property type="term" value="P:carbohydrate metabolic process"/>
    <property type="evidence" value="ECO:0007669"/>
    <property type="project" value="InterPro"/>
</dbReference>
<keyword evidence="3" id="KW-1185">Reference proteome</keyword>
<accession>A0A1D7QJG4</accession>
<dbReference type="SUPFAM" id="SSF74650">
    <property type="entry name" value="Galactose mutarotase-like"/>
    <property type="match status" value="1"/>
</dbReference>
<dbReference type="AlphaFoldDB" id="A0A1D7QJG4"/>
<feature type="chain" id="PRO_5009098799" evidence="1">
    <location>
        <begin position="21"/>
        <end position="379"/>
    </location>
</feature>
<gene>
    <name evidence="2" type="ORF">BFS30_17535</name>
</gene>
<dbReference type="KEGG" id="psty:BFS30_17535"/>
<evidence type="ECO:0000313" key="2">
    <source>
        <dbReference type="EMBL" id="AOM78817.1"/>
    </source>
</evidence>
<dbReference type="OrthoDB" id="9800230at2"/>
<dbReference type="Pfam" id="PF16153">
    <property type="entry name" value="DUF4861"/>
    <property type="match status" value="1"/>
</dbReference>
<dbReference type="InterPro" id="IPR032342">
    <property type="entry name" value="DUF4861"/>
</dbReference>
<dbReference type="InterPro" id="IPR011013">
    <property type="entry name" value="Gal_mutarotase_sf_dom"/>
</dbReference>
<feature type="signal peptide" evidence="1">
    <location>
        <begin position="1"/>
        <end position="20"/>
    </location>
</feature>
<organism evidence="2 3">
    <name type="scientific">Pedobacter steynii</name>
    <dbReference type="NCBI Taxonomy" id="430522"/>
    <lineage>
        <taxon>Bacteria</taxon>
        <taxon>Pseudomonadati</taxon>
        <taxon>Bacteroidota</taxon>
        <taxon>Sphingobacteriia</taxon>
        <taxon>Sphingobacteriales</taxon>
        <taxon>Sphingobacteriaceae</taxon>
        <taxon>Pedobacter</taxon>
    </lineage>
</organism>
<dbReference type="Proteomes" id="UP000094313">
    <property type="component" value="Chromosome"/>
</dbReference>
<proteinExistence type="predicted"/>
<reference evidence="2 3" key="1">
    <citation type="submission" date="2016-08" db="EMBL/GenBank/DDBJ databases">
        <authorList>
            <person name="Seilhamer J.J."/>
        </authorList>
    </citation>
    <scope>NUCLEOTIDE SEQUENCE [LARGE SCALE GENOMIC DNA]</scope>
    <source>
        <strain evidence="2 3">DX4</strain>
    </source>
</reference>
<dbReference type="GO" id="GO:0003824">
    <property type="term" value="F:catalytic activity"/>
    <property type="evidence" value="ECO:0007669"/>
    <property type="project" value="InterPro"/>
</dbReference>
<dbReference type="RefSeq" id="WP_069380481.1">
    <property type="nucleotide sequence ID" value="NZ_CP017141.1"/>
</dbReference>
<dbReference type="EMBL" id="CP017141">
    <property type="protein sequence ID" value="AOM78817.1"/>
    <property type="molecule type" value="Genomic_DNA"/>
</dbReference>
<evidence type="ECO:0000256" key="1">
    <source>
        <dbReference type="SAM" id="SignalP"/>
    </source>
</evidence>